<evidence type="ECO:0000256" key="6">
    <source>
        <dbReference type="SAM" id="MobiDB-lite"/>
    </source>
</evidence>
<feature type="domain" description="Flagellar basal-body/hook protein C-terminal" evidence="7">
    <location>
        <begin position="94"/>
        <end position="132"/>
    </location>
</feature>
<evidence type="ECO:0000256" key="1">
    <source>
        <dbReference type="ARBA" id="ARBA00004117"/>
    </source>
</evidence>
<dbReference type="GO" id="GO:0071978">
    <property type="term" value="P:bacterial-type flagellum-dependent swarming motility"/>
    <property type="evidence" value="ECO:0007669"/>
    <property type="project" value="TreeGrafter"/>
</dbReference>
<evidence type="ECO:0000256" key="5">
    <source>
        <dbReference type="ARBA" id="ARBA00025933"/>
    </source>
</evidence>
<dbReference type="PANTHER" id="PTHR30435:SF2">
    <property type="entry name" value="FLAGELLAR BASAL-BODY ROD PROTEIN FLGC"/>
    <property type="match status" value="1"/>
</dbReference>
<evidence type="ECO:0000313" key="8">
    <source>
        <dbReference type="EMBL" id="CAJ0879104.1"/>
    </source>
</evidence>
<dbReference type="InterPro" id="IPR010930">
    <property type="entry name" value="Flg_bb/hook_C_dom"/>
</dbReference>
<dbReference type="PANTHER" id="PTHR30435">
    <property type="entry name" value="FLAGELLAR PROTEIN"/>
    <property type="match status" value="1"/>
</dbReference>
<protein>
    <recommendedName>
        <fullName evidence="3">Flagellar basal-body rod protein FlgC</fullName>
    </recommendedName>
</protein>
<dbReference type="GO" id="GO:0030694">
    <property type="term" value="C:bacterial-type flagellum basal body, rod"/>
    <property type="evidence" value="ECO:0007669"/>
    <property type="project" value="InterPro"/>
</dbReference>
<dbReference type="AlphaFoldDB" id="A0AA48M1A9"/>
<proteinExistence type="inferred from homology"/>
<keyword evidence="4" id="KW-0975">Bacterial flagellum</keyword>
<gene>
    <name evidence="8" type="ORF">AMST5_03029</name>
</gene>
<sequence>MIDPLEASLKIAGAGLAAQSARLRVVSENMANAQSTGRTAGADPFRRKTISFTSELDRAAGVKLVRVNSIGSDPTPFTVEHDPGNPAADAKGDVKRPNVNVLVEMGDLREANRAYEADLQVMKQTNDLAAMTVDLLKGA</sequence>
<accession>A0AA48M1A9</accession>
<evidence type="ECO:0000259" key="7">
    <source>
        <dbReference type="Pfam" id="PF06429"/>
    </source>
</evidence>
<comment type="subcellular location">
    <subcellularLocation>
        <location evidence="1">Bacterial flagellum basal body</location>
    </subcellularLocation>
</comment>
<name>A0AA48M1A9_9ZZZZ</name>
<dbReference type="InterPro" id="IPR006299">
    <property type="entry name" value="FlgC"/>
</dbReference>
<feature type="region of interest" description="Disordered" evidence="6">
    <location>
        <begin position="72"/>
        <end position="93"/>
    </location>
</feature>
<reference evidence="8" key="1">
    <citation type="submission" date="2023-07" db="EMBL/GenBank/DDBJ databases">
        <authorList>
            <person name="Pelsma A.J. K."/>
        </authorList>
    </citation>
    <scope>NUCLEOTIDE SEQUENCE</scope>
</reference>
<comment type="subunit">
    <text evidence="5">The basal body constitutes a major portion of the flagellar organelle and consists of four rings (L,P,S, and M) mounted on a central rod. The rod consists of about 26 subunits of FlgG in the distal portion, and FlgB, FlgC and FlgF are thought to build up the proximal portion of the rod with about 6 subunits each.</text>
</comment>
<dbReference type="NCBIfam" id="TIGR01395">
    <property type="entry name" value="FlgC"/>
    <property type="match status" value="1"/>
</dbReference>
<dbReference type="EMBL" id="OY288114">
    <property type="protein sequence ID" value="CAJ0879104.1"/>
    <property type="molecule type" value="Genomic_DNA"/>
</dbReference>
<comment type="similarity">
    <text evidence="2">Belongs to the flagella basal body rod proteins family.</text>
</comment>
<dbReference type="Pfam" id="PF06429">
    <property type="entry name" value="Flg_bbr_C"/>
    <property type="match status" value="1"/>
</dbReference>
<evidence type="ECO:0000256" key="2">
    <source>
        <dbReference type="ARBA" id="ARBA00009677"/>
    </source>
</evidence>
<organism evidence="8">
    <name type="scientific">freshwater sediment metagenome</name>
    <dbReference type="NCBI Taxonomy" id="556182"/>
    <lineage>
        <taxon>unclassified sequences</taxon>
        <taxon>metagenomes</taxon>
        <taxon>ecological metagenomes</taxon>
    </lineage>
</organism>
<evidence type="ECO:0000256" key="4">
    <source>
        <dbReference type="ARBA" id="ARBA00023143"/>
    </source>
</evidence>
<evidence type="ECO:0000256" key="3">
    <source>
        <dbReference type="ARBA" id="ARBA00017941"/>
    </source>
</evidence>